<dbReference type="RefSeq" id="XP_005111321.1">
    <property type="nucleotide sequence ID" value="XM_005111264.3"/>
</dbReference>
<proteinExistence type="predicted"/>
<organism evidence="2 3">
    <name type="scientific">Aplysia californica</name>
    <name type="common">California sea hare</name>
    <dbReference type="NCBI Taxonomy" id="6500"/>
    <lineage>
        <taxon>Eukaryota</taxon>
        <taxon>Metazoa</taxon>
        <taxon>Spiralia</taxon>
        <taxon>Lophotrochozoa</taxon>
        <taxon>Mollusca</taxon>
        <taxon>Gastropoda</taxon>
        <taxon>Heterobranchia</taxon>
        <taxon>Euthyneura</taxon>
        <taxon>Tectipleura</taxon>
        <taxon>Aplysiida</taxon>
        <taxon>Aplysioidea</taxon>
        <taxon>Aplysiidae</taxon>
        <taxon>Aplysia</taxon>
    </lineage>
</organism>
<gene>
    <name evidence="3" type="primary">LOC101857294</name>
</gene>
<evidence type="ECO:0000256" key="1">
    <source>
        <dbReference type="SAM" id="SignalP"/>
    </source>
</evidence>
<accession>A0ABM0K8H1</accession>
<evidence type="ECO:0000313" key="2">
    <source>
        <dbReference type="Proteomes" id="UP000694888"/>
    </source>
</evidence>
<keyword evidence="2" id="KW-1185">Reference proteome</keyword>
<feature type="signal peptide" evidence="1">
    <location>
        <begin position="1"/>
        <end position="23"/>
    </location>
</feature>
<name>A0ABM0K8H1_APLCA</name>
<feature type="chain" id="PRO_5047395018" evidence="1">
    <location>
        <begin position="24"/>
        <end position="234"/>
    </location>
</feature>
<protein>
    <submittedName>
        <fullName evidence="3">Uncharacterized protein LOC101857294</fullName>
    </submittedName>
</protein>
<dbReference type="GeneID" id="101857294"/>
<keyword evidence="1" id="KW-0732">Signal</keyword>
<reference evidence="3" key="1">
    <citation type="submission" date="2025-08" db="UniProtKB">
        <authorList>
            <consortium name="RefSeq"/>
        </authorList>
    </citation>
    <scope>IDENTIFICATION</scope>
</reference>
<evidence type="ECO:0000313" key="3">
    <source>
        <dbReference type="RefSeq" id="XP_005111321.1"/>
    </source>
</evidence>
<sequence length="234" mass="26814">MRMTSISMRFFAVVLVSLSVVRGFQTSSWEGQLFQEETRRRTRRDETSPGCDTMNQCARTFYDFQAPLNVWRRMKIGQPLGVTAENLDAFCQILGEALDCVESDPGAMQCETDSSVPHFTETGRPYHTYLCAAERRPLVLSLADVRCSLSVNYRLIYSDCLAQIYAASMAALGRSRVLANRDRGNCPFLLQNRDCMRQTMLAWCGPEVAEVASSLWNLRNRHRYEAEDRWYRCS</sequence>
<dbReference type="Proteomes" id="UP000694888">
    <property type="component" value="Unplaced"/>
</dbReference>